<comment type="caution">
    <text evidence="1">The sequence shown here is derived from an EMBL/GenBank/DDBJ whole genome shotgun (WGS) entry which is preliminary data.</text>
</comment>
<keyword evidence="2" id="KW-1185">Reference proteome</keyword>
<gene>
    <name evidence="1" type="ORF">SAMD00020551_0982</name>
</gene>
<dbReference type="AlphaFoldDB" id="A0A0A8X1F1"/>
<dbReference type="STRING" id="1321606.SAMD00020551_0982"/>
<dbReference type="Proteomes" id="UP000031014">
    <property type="component" value="Unassembled WGS sequence"/>
</dbReference>
<accession>A0A0A8X1F1</accession>
<dbReference type="EMBL" id="BASE01000019">
    <property type="protein sequence ID" value="GAM12847.1"/>
    <property type="molecule type" value="Genomic_DNA"/>
</dbReference>
<proteinExistence type="predicted"/>
<evidence type="ECO:0000313" key="1">
    <source>
        <dbReference type="EMBL" id="GAM12847.1"/>
    </source>
</evidence>
<evidence type="ECO:0000313" key="2">
    <source>
        <dbReference type="Proteomes" id="UP000031014"/>
    </source>
</evidence>
<name>A0A0A8X1F1_MESS1</name>
<sequence length="51" mass="6252">MWIEFQFDRKIAFKLNESEILIGIPAEMENFNQIITKIEKEVDYIERYQIN</sequence>
<protein>
    <submittedName>
        <fullName evidence="1">Uncharacterized protein</fullName>
    </submittedName>
</protein>
<organism evidence="1 2">
    <name type="scientific">Mesobacillus selenatarsenatis (strain DSM 18680 / JCM 14380 / FERM P-15431 / SF-1)</name>
    <dbReference type="NCBI Taxonomy" id="1321606"/>
    <lineage>
        <taxon>Bacteria</taxon>
        <taxon>Bacillati</taxon>
        <taxon>Bacillota</taxon>
        <taxon>Bacilli</taxon>
        <taxon>Bacillales</taxon>
        <taxon>Bacillaceae</taxon>
        <taxon>Mesobacillus</taxon>
    </lineage>
</organism>
<reference evidence="1 2" key="1">
    <citation type="submission" date="2013-06" db="EMBL/GenBank/DDBJ databases">
        <title>Whole genome shotgun sequence of Bacillus selenatarsenatis SF-1.</title>
        <authorList>
            <person name="Kuroda M."/>
            <person name="Sei K."/>
            <person name="Yamashita M."/>
            <person name="Ike M."/>
        </authorList>
    </citation>
    <scope>NUCLEOTIDE SEQUENCE [LARGE SCALE GENOMIC DNA]</scope>
    <source>
        <strain evidence="1 2">SF-1</strain>
    </source>
</reference>